<evidence type="ECO:0000313" key="2">
    <source>
        <dbReference type="EMBL" id="CAE4571331.1"/>
    </source>
</evidence>
<proteinExistence type="predicted"/>
<sequence length="200" mass="22668">MWMMWSTTTIPRSVFFCFENARATLKESLLPKRSMTKAKMELTKMKYSLPLPFLITVLPYVIVEIPFIVTHKVPAVILFLPVLAMWACITAAAFRFTSPVTAQAWSAFDIVDDSLGRLLLTFVEQATRLGFINLLPVLFGLSVANEFLTFAPMYLYGGEGYWASVATFLTERNLGRYLDALKEKIFSYTWSFLGLLSEAT</sequence>
<protein>
    <submittedName>
        <fullName evidence="2">Uncharacterized protein</fullName>
    </submittedName>
</protein>
<keyword evidence="1" id="KW-1133">Transmembrane helix</keyword>
<name>A0A7S4Q3Q5_9DINO</name>
<gene>
    <name evidence="2" type="ORF">AMON00008_LOCUS10950</name>
</gene>
<feature type="transmembrane region" description="Helical" evidence="1">
    <location>
        <begin position="76"/>
        <end position="96"/>
    </location>
</feature>
<evidence type="ECO:0000256" key="1">
    <source>
        <dbReference type="SAM" id="Phobius"/>
    </source>
</evidence>
<keyword evidence="1" id="KW-0472">Membrane</keyword>
<reference evidence="2" key="1">
    <citation type="submission" date="2021-01" db="EMBL/GenBank/DDBJ databases">
        <authorList>
            <person name="Corre E."/>
            <person name="Pelletier E."/>
            <person name="Niang G."/>
            <person name="Scheremetjew M."/>
            <person name="Finn R."/>
            <person name="Kale V."/>
            <person name="Holt S."/>
            <person name="Cochrane G."/>
            <person name="Meng A."/>
            <person name="Brown T."/>
            <person name="Cohen L."/>
        </authorList>
    </citation>
    <scope>NUCLEOTIDE SEQUENCE</scope>
    <source>
        <strain evidence="2">CCMP3105</strain>
    </source>
</reference>
<dbReference type="AlphaFoldDB" id="A0A7S4Q3Q5"/>
<feature type="transmembrane region" description="Helical" evidence="1">
    <location>
        <begin position="47"/>
        <end position="69"/>
    </location>
</feature>
<organism evidence="2">
    <name type="scientific">Alexandrium monilatum</name>
    <dbReference type="NCBI Taxonomy" id="311494"/>
    <lineage>
        <taxon>Eukaryota</taxon>
        <taxon>Sar</taxon>
        <taxon>Alveolata</taxon>
        <taxon>Dinophyceae</taxon>
        <taxon>Gonyaulacales</taxon>
        <taxon>Pyrocystaceae</taxon>
        <taxon>Alexandrium</taxon>
    </lineage>
</organism>
<accession>A0A7S4Q3Q5</accession>
<keyword evidence="1" id="KW-0812">Transmembrane</keyword>
<dbReference type="EMBL" id="HBNR01016631">
    <property type="protein sequence ID" value="CAE4571331.1"/>
    <property type="molecule type" value="Transcribed_RNA"/>
</dbReference>